<feature type="region of interest" description="Disordered" evidence="1">
    <location>
        <begin position="87"/>
        <end position="138"/>
    </location>
</feature>
<keyword evidence="3" id="KW-1185">Reference proteome</keyword>
<reference evidence="3" key="1">
    <citation type="journal article" date="2019" name="Nat. Commun.">
        <title>The genome of broomcorn millet.</title>
        <authorList>
            <person name="Zou C."/>
            <person name="Miki D."/>
            <person name="Li D."/>
            <person name="Tang Q."/>
            <person name="Xiao L."/>
            <person name="Rajput S."/>
            <person name="Deng P."/>
            <person name="Jia W."/>
            <person name="Huang R."/>
            <person name="Zhang M."/>
            <person name="Sun Y."/>
            <person name="Hu J."/>
            <person name="Fu X."/>
            <person name="Schnable P.S."/>
            <person name="Li F."/>
            <person name="Zhang H."/>
            <person name="Feng B."/>
            <person name="Zhu X."/>
            <person name="Liu R."/>
            <person name="Schnable J.C."/>
            <person name="Zhu J.-K."/>
            <person name="Zhang H."/>
        </authorList>
    </citation>
    <scope>NUCLEOTIDE SEQUENCE [LARGE SCALE GENOMIC DNA]</scope>
</reference>
<accession>A0A3L6SVY7</accession>
<dbReference type="AlphaFoldDB" id="A0A3L6SVY7"/>
<feature type="compositionally biased region" description="Basic and acidic residues" evidence="1">
    <location>
        <begin position="128"/>
        <end position="137"/>
    </location>
</feature>
<dbReference type="Proteomes" id="UP000275267">
    <property type="component" value="Unassembled WGS sequence"/>
</dbReference>
<feature type="region of interest" description="Disordered" evidence="1">
    <location>
        <begin position="148"/>
        <end position="167"/>
    </location>
</feature>
<name>A0A3L6SVY7_PANMI</name>
<comment type="caution">
    <text evidence="2">The sequence shown here is derived from an EMBL/GenBank/DDBJ whole genome shotgun (WGS) entry which is preliminary data.</text>
</comment>
<evidence type="ECO:0000313" key="2">
    <source>
        <dbReference type="EMBL" id="RLN28543.1"/>
    </source>
</evidence>
<evidence type="ECO:0000313" key="3">
    <source>
        <dbReference type="Proteomes" id="UP000275267"/>
    </source>
</evidence>
<sequence>MVLEDMVMQDVWNPIVIDRDGSTAPSSPLLQLRAQERLRGEAPGHPVQEDQGHAGDAAGGDAKVRACGAACSARAWCCRTWASSTRARKKARRPSARMPRPSAAATSLPVPASKAPSLEAPVRRQGRRTPERVDASDRVSGLVVPVEGQSRRHRTGAGRGVEDPHPAPAFVSSGTERRLLGAGLLVRRARTWLLLSPMWCAIVVVRGFRIAAGELQADKRATGRET</sequence>
<gene>
    <name evidence="2" type="ORF">C2845_PM05G15220</name>
</gene>
<feature type="compositionally biased region" description="Low complexity" evidence="1">
    <location>
        <begin position="96"/>
        <end position="107"/>
    </location>
</feature>
<proteinExistence type="predicted"/>
<protein>
    <submittedName>
        <fullName evidence="2">Uncharacterized protein</fullName>
    </submittedName>
</protein>
<evidence type="ECO:0000256" key="1">
    <source>
        <dbReference type="SAM" id="MobiDB-lite"/>
    </source>
</evidence>
<organism evidence="2 3">
    <name type="scientific">Panicum miliaceum</name>
    <name type="common">Proso millet</name>
    <name type="synonym">Broomcorn millet</name>
    <dbReference type="NCBI Taxonomy" id="4540"/>
    <lineage>
        <taxon>Eukaryota</taxon>
        <taxon>Viridiplantae</taxon>
        <taxon>Streptophyta</taxon>
        <taxon>Embryophyta</taxon>
        <taxon>Tracheophyta</taxon>
        <taxon>Spermatophyta</taxon>
        <taxon>Magnoliopsida</taxon>
        <taxon>Liliopsida</taxon>
        <taxon>Poales</taxon>
        <taxon>Poaceae</taxon>
        <taxon>PACMAD clade</taxon>
        <taxon>Panicoideae</taxon>
        <taxon>Panicodae</taxon>
        <taxon>Paniceae</taxon>
        <taxon>Panicinae</taxon>
        <taxon>Panicum</taxon>
        <taxon>Panicum sect. Panicum</taxon>
    </lineage>
</organism>
<dbReference type="EMBL" id="PQIB02000003">
    <property type="protein sequence ID" value="RLN28543.1"/>
    <property type="molecule type" value="Genomic_DNA"/>
</dbReference>